<keyword evidence="2" id="KW-0808">Transferase</keyword>
<protein>
    <submittedName>
        <fullName evidence="2">Four-carbon acid sugar kinase family protein</fullName>
    </submittedName>
</protein>
<dbReference type="RefSeq" id="WP_237871634.1">
    <property type="nucleotide sequence ID" value="NZ_JAKLTR010000006.1"/>
</dbReference>
<dbReference type="Gene3D" id="3.40.50.10840">
    <property type="entry name" value="Putative sugar-binding, N-terminal domain"/>
    <property type="match status" value="1"/>
</dbReference>
<evidence type="ECO:0000259" key="1">
    <source>
        <dbReference type="Pfam" id="PF07005"/>
    </source>
</evidence>
<dbReference type="GO" id="GO:0016301">
    <property type="term" value="F:kinase activity"/>
    <property type="evidence" value="ECO:0007669"/>
    <property type="project" value="UniProtKB-KW"/>
</dbReference>
<dbReference type="InterPro" id="IPR037051">
    <property type="entry name" value="4-carb_acid_sugar_kinase_N_sf"/>
</dbReference>
<accession>A0ABS9KR94</accession>
<sequence length="382" mass="42098">MIAVIADDFTGAAELAGISLRYGLQVKLYTGIASYEACDVCIVSSDSRSMSRADALEVTRNIVVALQELNPSFIYKKIDSVLRGYVFDEISVQMQLTGKQRAIILPANPSLGRKIISGQYYINEQLITDTAFADDPEFPVKSALVKEMISKDGKGVDVLSRGQDKWKQIISIAEASTIEDMDHWVGLIESAWLLAGAGDFFERLLAASFAERFSDDPAILLPHLYVCGTTAQTSQRLVEQIDQGSGNVIYLHHTDLARDPFSFTDAQFAKIQDIVYSGGKLLLAVGHTADLTPQYIRESMAGVVQHLQQQLHFREIFIEGGSTAAAILKRLQLSSFDIANESQRGVVRMKAGDLYITVKPGSYAVPQSIKDLYLTKPYNQQS</sequence>
<name>A0ABS9KR94_9BACT</name>
<dbReference type="Gene3D" id="3.40.980.20">
    <property type="entry name" value="Four-carbon acid sugar kinase, nucleotide binding domain"/>
    <property type="match status" value="1"/>
</dbReference>
<reference evidence="2" key="1">
    <citation type="submission" date="2022-01" db="EMBL/GenBank/DDBJ databases">
        <authorList>
            <person name="Jo J.-H."/>
            <person name="Im W.-T."/>
        </authorList>
    </citation>
    <scope>NUCLEOTIDE SEQUENCE</scope>
    <source>
        <strain evidence="2">NA20</strain>
    </source>
</reference>
<dbReference type="Proteomes" id="UP001165367">
    <property type="component" value="Unassembled WGS sequence"/>
</dbReference>
<keyword evidence="2" id="KW-0418">Kinase</keyword>
<organism evidence="2 3">
    <name type="scientific">Terrimonas ginsenosidimutans</name>
    <dbReference type="NCBI Taxonomy" id="2908004"/>
    <lineage>
        <taxon>Bacteria</taxon>
        <taxon>Pseudomonadati</taxon>
        <taxon>Bacteroidota</taxon>
        <taxon>Chitinophagia</taxon>
        <taxon>Chitinophagales</taxon>
        <taxon>Chitinophagaceae</taxon>
        <taxon>Terrimonas</taxon>
    </lineage>
</organism>
<keyword evidence="3" id="KW-1185">Reference proteome</keyword>
<evidence type="ECO:0000313" key="3">
    <source>
        <dbReference type="Proteomes" id="UP001165367"/>
    </source>
</evidence>
<dbReference type="EMBL" id="JAKLTR010000006">
    <property type="protein sequence ID" value="MCG2614836.1"/>
    <property type="molecule type" value="Genomic_DNA"/>
</dbReference>
<comment type="caution">
    <text evidence="2">The sequence shown here is derived from an EMBL/GenBank/DDBJ whole genome shotgun (WGS) entry which is preliminary data.</text>
</comment>
<proteinExistence type="predicted"/>
<gene>
    <name evidence="2" type="ORF">LZZ85_11110</name>
</gene>
<feature type="domain" description="Four-carbon acid sugar kinase N-terminal" evidence="1">
    <location>
        <begin position="2"/>
        <end position="163"/>
    </location>
</feature>
<evidence type="ECO:0000313" key="2">
    <source>
        <dbReference type="EMBL" id="MCG2614836.1"/>
    </source>
</evidence>
<dbReference type="InterPro" id="IPR042213">
    <property type="entry name" value="NBD_C_sf"/>
</dbReference>
<dbReference type="Pfam" id="PF07005">
    <property type="entry name" value="SBD_N"/>
    <property type="match status" value="1"/>
</dbReference>
<dbReference type="InterPro" id="IPR010737">
    <property type="entry name" value="4-carb_acid_sugar_kinase_N"/>
</dbReference>
<dbReference type="SUPFAM" id="SSF142764">
    <property type="entry name" value="YgbK-like"/>
    <property type="match status" value="1"/>
</dbReference>